<comment type="caution">
    <text evidence="11">The sequence shown here is derived from an EMBL/GenBank/DDBJ whole genome shotgun (WGS) entry which is preliminary data.</text>
</comment>
<evidence type="ECO:0000256" key="8">
    <source>
        <dbReference type="SAM" id="SignalP"/>
    </source>
</evidence>
<keyword evidence="2" id="KW-0134">Cell wall</keyword>
<dbReference type="AlphaFoldDB" id="A0AAW9HVR8"/>
<feature type="chain" id="PRO_5043622993" evidence="8">
    <location>
        <begin position="35"/>
        <end position="508"/>
    </location>
</feature>
<dbReference type="EMBL" id="JAWNGA010000009">
    <property type="protein sequence ID" value="MDY5133235.1"/>
    <property type="molecule type" value="Genomic_DNA"/>
</dbReference>
<feature type="transmembrane region" description="Helical" evidence="7">
    <location>
        <begin position="475"/>
        <end position="501"/>
    </location>
</feature>
<dbReference type="InterPro" id="IPR013783">
    <property type="entry name" value="Ig-like_fold"/>
</dbReference>
<dbReference type="InterPro" id="IPR048052">
    <property type="entry name" value="FM1-like"/>
</dbReference>
<evidence type="ECO:0000256" key="4">
    <source>
        <dbReference type="ARBA" id="ARBA00022729"/>
    </source>
</evidence>
<dbReference type="InterPro" id="IPR026466">
    <property type="entry name" value="Fim_isopep_form_D2_dom"/>
</dbReference>
<dbReference type="Pfam" id="PF20623">
    <property type="entry name" value="Sgo0707_N2"/>
    <property type="match status" value="1"/>
</dbReference>
<name>A0AAW9HVR8_9ACTO</name>
<evidence type="ECO:0000313" key="13">
    <source>
        <dbReference type="Proteomes" id="UP001281731"/>
    </source>
</evidence>
<dbReference type="PROSITE" id="PS50847">
    <property type="entry name" value="GRAM_POS_ANCHORING"/>
    <property type="match status" value="1"/>
</dbReference>
<comment type="similarity">
    <text evidence="1">Belongs to the serine-aspartate repeat-containing protein (SDr) family.</text>
</comment>
<protein>
    <submittedName>
        <fullName evidence="11">SpaH/EbpB family LPXTG-anchored major pilin</fullName>
    </submittedName>
</protein>
<evidence type="ECO:0000256" key="6">
    <source>
        <dbReference type="SAM" id="MobiDB-lite"/>
    </source>
</evidence>
<keyword evidence="4 8" id="KW-0732">Signal</keyword>
<keyword evidence="12" id="KW-1185">Reference proteome</keyword>
<dbReference type="PANTHER" id="PTHR36108:SF13">
    <property type="entry name" value="COLOSSIN-B-RELATED"/>
    <property type="match status" value="1"/>
</dbReference>
<evidence type="ECO:0000256" key="7">
    <source>
        <dbReference type="SAM" id="Phobius"/>
    </source>
</evidence>
<dbReference type="NCBIfam" id="TIGR04226">
    <property type="entry name" value="RrgB_K2N_iso_D2"/>
    <property type="match status" value="1"/>
</dbReference>
<evidence type="ECO:0000256" key="1">
    <source>
        <dbReference type="ARBA" id="ARBA00007257"/>
    </source>
</evidence>
<keyword evidence="5" id="KW-0572">Peptidoglycan-anchor</keyword>
<proteinExistence type="inferred from homology"/>
<sequence>MNTKRTVLGKVVASVGAVALAFAGLLGGATIAQAAPAVGPDQPGHPTSGSLTIHKYVGAEGGRGDGTEQTITGKDPLEGAEFTIWQLGKTDGGTCKALNLSTYEAWNNLPKSAPKTIAEVQNTFCLVNATGTAQKTGTNGETKFSNLALGFYYVQETDAPANIVSKTAPFYVSIPLPHKTKNWIYDVHAYPKNQKGDAPKKEINADADQSGKVTVGSVVEWTITQVVPALNDGETYTSASIWDHLPDSLEYDKTTEVSYDGTALTLDTDYKLVQAGQNLTWKLTDTGLGKLAAGKTITVKFKTKVTKVTDSGDIENPPSDNPDNPGYGSEFNGNKIPGDTTPHTYWGQLVINKTDNSTPAHKLAGAQFKVFDNYKNGACPALPATGEVATGTSDADGVVQWANVNPTNPLGLWIANSANGPLTNPSKHYCVYETKVPAGYSASADGIDVEIKPGTQNKVEKTVVNPKKDGPDLPLTGAGGVLLLSIIGVGLVAGGVTIAVVSRRKNQN</sequence>
<reference evidence="11 12" key="1">
    <citation type="submission" date="2023-10" db="EMBL/GenBank/DDBJ databases">
        <title>Whole Genome based description of the genera Actinobaculum and Actinotignum reveals a complex phylogenetic relationship within the species included in the genus Actinotignum.</title>
        <authorList>
            <person name="Jensen C.S."/>
            <person name="Dargis R."/>
            <person name="Kemp M."/>
            <person name="Christensen J.J."/>
        </authorList>
    </citation>
    <scope>NUCLEOTIDE SEQUENCE</scope>
    <source>
        <strain evidence="11">SLA_B511</strain>
        <strain evidence="10 12">SLA_B974</strain>
    </source>
</reference>
<evidence type="ECO:0000256" key="5">
    <source>
        <dbReference type="ARBA" id="ARBA00023088"/>
    </source>
</evidence>
<dbReference type="InterPro" id="IPR019931">
    <property type="entry name" value="LPXTG_anchor"/>
</dbReference>
<evidence type="ECO:0000256" key="2">
    <source>
        <dbReference type="ARBA" id="ARBA00022512"/>
    </source>
</evidence>
<evidence type="ECO:0000259" key="9">
    <source>
        <dbReference type="PROSITE" id="PS50847"/>
    </source>
</evidence>
<dbReference type="PANTHER" id="PTHR36108">
    <property type="entry name" value="COLOSSIN-B-RELATED"/>
    <property type="match status" value="1"/>
</dbReference>
<keyword evidence="7" id="KW-0472">Membrane</keyword>
<dbReference type="Pfam" id="PF16555">
    <property type="entry name" value="GramPos_pilinD1"/>
    <property type="match status" value="1"/>
</dbReference>
<dbReference type="Proteomes" id="UP001275049">
    <property type="component" value="Unassembled WGS sequence"/>
</dbReference>
<dbReference type="GO" id="GO:0005975">
    <property type="term" value="P:carbohydrate metabolic process"/>
    <property type="evidence" value="ECO:0007669"/>
    <property type="project" value="UniProtKB-ARBA"/>
</dbReference>
<dbReference type="Gene3D" id="2.60.40.10">
    <property type="entry name" value="Immunoglobulins"/>
    <property type="match status" value="2"/>
</dbReference>
<evidence type="ECO:0000313" key="11">
    <source>
        <dbReference type="EMBL" id="MDY5154425.1"/>
    </source>
</evidence>
<evidence type="ECO:0000313" key="12">
    <source>
        <dbReference type="Proteomes" id="UP001275049"/>
    </source>
</evidence>
<accession>A0AAW9HVR8</accession>
<dbReference type="InterPro" id="IPR032364">
    <property type="entry name" value="GramPos_pilinD1_N"/>
</dbReference>
<gene>
    <name evidence="11" type="ORF">R6G80_01615</name>
    <name evidence="10" type="ORF">R6G86_05720</name>
</gene>
<keyword evidence="3" id="KW-0964">Secreted</keyword>
<keyword evidence="7" id="KW-0812">Transmembrane</keyword>
<organism evidence="11 13">
    <name type="scientific">Actinotignum urinale</name>
    <dbReference type="NCBI Taxonomy" id="190146"/>
    <lineage>
        <taxon>Bacteria</taxon>
        <taxon>Bacillati</taxon>
        <taxon>Actinomycetota</taxon>
        <taxon>Actinomycetes</taxon>
        <taxon>Actinomycetales</taxon>
        <taxon>Actinomycetaceae</taxon>
        <taxon>Actinotignum</taxon>
    </lineage>
</organism>
<dbReference type="EMBL" id="JAWNGC010000001">
    <property type="protein sequence ID" value="MDY5154425.1"/>
    <property type="molecule type" value="Genomic_DNA"/>
</dbReference>
<evidence type="ECO:0000256" key="3">
    <source>
        <dbReference type="ARBA" id="ARBA00022525"/>
    </source>
</evidence>
<feature type="domain" description="Gram-positive cocci surface proteins LPxTG" evidence="9">
    <location>
        <begin position="473"/>
        <end position="508"/>
    </location>
</feature>
<dbReference type="Gene3D" id="2.60.40.740">
    <property type="match status" value="1"/>
</dbReference>
<feature type="signal peptide" evidence="8">
    <location>
        <begin position="1"/>
        <end position="34"/>
    </location>
</feature>
<evidence type="ECO:0000313" key="10">
    <source>
        <dbReference type="EMBL" id="MDY5133235.1"/>
    </source>
</evidence>
<feature type="region of interest" description="Disordered" evidence="6">
    <location>
        <begin position="309"/>
        <end position="337"/>
    </location>
</feature>
<dbReference type="RefSeq" id="WP_102165360.1">
    <property type="nucleotide sequence ID" value="NZ_CP126967.1"/>
</dbReference>
<keyword evidence="7" id="KW-1133">Transmembrane helix</keyword>
<dbReference type="InterPro" id="IPR046473">
    <property type="entry name" value="Sgo0707-like_N2"/>
</dbReference>
<dbReference type="NCBIfam" id="NF033902">
    <property type="entry name" value="iso_D2_wall_anc"/>
    <property type="match status" value="1"/>
</dbReference>
<dbReference type="Proteomes" id="UP001281731">
    <property type="component" value="Unassembled WGS sequence"/>
</dbReference>